<keyword evidence="3" id="KW-1185">Reference proteome</keyword>
<dbReference type="GeneID" id="106546457"/>
<dbReference type="GO" id="GO:0000139">
    <property type="term" value="C:Golgi membrane"/>
    <property type="evidence" value="ECO:0007669"/>
    <property type="project" value="InterPro"/>
</dbReference>
<protein>
    <submittedName>
        <fullName evidence="4">Golgi integral membrane protein 4-like</fullName>
    </submittedName>
</protein>
<dbReference type="OrthoDB" id="6288648at2759"/>
<dbReference type="RefSeq" id="XP_013918810.1">
    <property type="nucleotide sequence ID" value="XM_014063335.1"/>
</dbReference>
<evidence type="ECO:0000313" key="4">
    <source>
        <dbReference type="RefSeq" id="XP_013918810.1"/>
    </source>
</evidence>
<proteinExistence type="predicted"/>
<sequence>MGNGMCSRKQKRILQSLLLLTVVFGFIYGAMLYYELQNQLRKAEAVALKYQQHQESLSAQLQVVYEHRSRLEKSLQKERLEHKKAKEDFLVYKLEAQETLNKGRQDSNSRYSALNVQHQMLKSQHEELKKQHSDLEDEHKRQGDDFNRAVDDHKQKYVQLQQEKEQAMSKLKESMYNLQEENRQLRRSHQDIHTQLQDVKIMQNGEQSQEGEEAIKVNPREGREQTAELFHPDRKVMEGHGPRELNIQEKQEAGEDEEQHAEQDEEEQKKELEEEEMEQAGQPEHLTDDLDQVPEEHEWKDKEQTDEETNMVGEHNHSQVGPLFLPRIFACLSQVKFDSW</sequence>
<feature type="compositionally biased region" description="Basic and acidic residues" evidence="1">
    <location>
        <begin position="123"/>
        <end position="142"/>
    </location>
</feature>
<feature type="compositionally biased region" description="Acidic residues" evidence="1">
    <location>
        <begin position="254"/>
        <end position="266"/>
    </location>
</feature>
<feature type="compositionally biased region" description="Basic and acidic residues" evidence="1">
    <location>
        <begin position="294"/>
        <end position="303"/>
    </location>
</feature>
<keyword evidence="2" id="KW-0812">Transmembrane</keyword>
<evidence type="ECO:0000256" key="1">
    <source>
        <dbReference type="SAM" id="MobiDB-lite"/>
    </source>
</evidence>
<feature type="region of interest" description="Disordered" evidence="1">
    <location>
        <begin position="202"/>
        <end position="321"/>
    </location>
</feature>
<evidence type="ECO:0000313" key="3">
    <source>
        <dbReference type="Proteomes" id="UP000504617"/>
    </source>
</evidence>
<keyword evidence="2" id="KW-0472">Membrane</keyword>
<reference evidence="4" key="1">
    <citation type="submission" date="2025-08" db="UniProtKB">
        <authorList>
            <consortium name="RefSeq"/>
        </authorList>
    </citation>
    <scope>IDENTIFICATION</scope>
    <source>
        <tissue evidence="4">Skeletal muscle</tissue>
    </source>
</reference>
<dbReference type="KEGG" id="tsr:106546457"/>
<dbReference type="Proteomes" id="UP000504617">
    <property type="component" value="Unplaced"/>
</dbReference>
<feature type="compositionally biased region" description="Basic and acidic residues" evidence="1">
    <location>
        <begin position="213"/>
        <end position="253"/>
    </location>
</feature>
<feature type="transmembrane region" description="Helical" evidence="2">
    <location>
        <begin position="12"/>
        <end position="34"/>
    </location>
</feature>
<gene>
    <name evidence="4" type="primary">LOC106546457</name>
</gene>
<accession>A0A6I9Y9K0</accession>
<evidence type="ECO:0000256" key="2">
    <source>
        <dbReference type="SAM" id="Phobius"/>
    </source>
</evidence>
<keyword evidence="2" id="KW-1133">Transmembrane helix</keyword>
<organism evidence="3 4">
    <name type="scientific">Thamnophis sirtalis</name>
    <dbReference type="NCBI Taxonomy" id="35019"/>
    <lineage>
        <taxon>Eukaryota</taxon>
        <taxon>Metazoa</taxon>
        <taxon>Chordata</taxon>
        <taxon>Craniata</taxon>
        <taxon>Vertebrata</taxon>
        <taxon>Euteleostomi</taxon>
        <taxon>Lepidosauria</taxon>
        <taxon>Squamata</taxon>
        <taxon>Bifurcata</taxon>
        <taxon>Unidentata</taxon>
        <taxon>Episquamata</taxon>
        <taxon>Toxicofera</taxon>
        <taxon>Serpentes</taxon>
        <taxon>Colubroidea</taxon>
        <taxon>Colubridae</taxon>
        <taxon>Natricinae</taxon>
        <taxon>Thamnophis</taxon>
    </lineage>
</organism>
<dbReference type="PANTHER" id="PTHR22909">
    <property type="entry name" value="GOLGI INTEGRAL MEMBRANE PROTEIN 4"/>
    <property type="match status" value="1"/>
</dbReference>
<dbReference type="InterPro" id="IPR042336">
    <property type="entry name" value="GOLIM4"/>
</dbReference>
<dbReference type="AlphaFoldDB" id="A0A6I9Y9K0"/>
<name>A0A6I9Y9K0_9SAUR</name>
<feature type="region of interest" description="Disordered" evidence="1">
    <location>
        <begin position="121"/>
        <end position="142"/>
    </location>
</feature>
<dbReference type="PANTHER" id="PTHR22909:SF22">
    <property type="entry name" value="GOLGI INTEGRAL MEMBRANE PROTEIN 4"/>
    <property type="match status" value="1"/>
</dbReference>